<sequence>MNHKHERPMLEFQQFDPIKLPLIKRFYKMHYPGTKPKSDESIIVALENTEIVAVVRFRMVGSYRLLTGMAVKANLRQTGIGKQLLHYCRKEQLNHGTYCFAYTHLEHFYQQADFVRIEPLDLPAELNILYERYSRTGKDLIPMQYQSK</sequence>
<evidence type="ECO:0000256" key="2">
    <source>
        <dbReference type="ARBA" id="ARBA00023315"/>
    </source>
</evidence>
<comment type="caution">
    <text evidence="4">The sequence shown here is derived from an EMBL/GenBank/DDBJ whole genome shotgun (WGS) entry which is preliminary data.</text>
</comment>
<dbReference type="InterPro" id="IPR000182">
    <property type="entry name" value="GNAT_dom"/>
</dbReference>
<dbReference type="SUPFAM" id="SSF55729">
    <property type="entry name" value="Acyl-CoA N-acyltransferases (Nat)"/>
    <property type="match status" value="1"/>
</dbReference>
<feature type="domain" description="N-acetyltransferase" evidence="3">
    <location>
        <begin position="1"/>
        <end position="135"/>
    </location>
</feature>
<dbReference type="GO" id="GO:0016747">
    <property type="term" value="F:acyltransferase activity, transferring groups other than amino-acyl groups"/>
    <property type="evidence" value="ECO:0007669"/>
    <property type="project" value="InterPro"/>
</dbReference>
<reference evidence="5" key="1">
    <citation type="submission" date="2017-07" db="EMBL/GenBank/DDBJ databases">
        <authorList>
            <person name="Boucher Y."/>
            <person name="Orata F.D."/>
        </authorList>
    </citation>
    <scope>NUCLEOTIDE SEQUENCE [LARGE SCALE GENOMIC DNA]</scope>
    <source>
        <strain evidence="5">OYP9E10</strain>
    </source>
</reference>
<gene>
    <name evidence="4" type="ORF">CGU03_17215</name>
</gene>
<evidence type="ECO:0000313" key="4">
    <source>
        <dbReference type="EMBL" id="PAR19353.1"/>
    </source>
</evidence>
<dbReference type="PROSITE" id="PS51186">
    <property type="entry name" value="GNAT"/>
    <property type="match status" value="1"/>
</dbReference>
<dbReference type="InterPro" id="IPR016181">
    <property type="entry name" value="Acyl_CoA_acyltransferase"/>
</dbReference>
<proteinExistence type="predicted"/>
<name>A0A271VMG4_VIBMT</name>
<dbReference type="Proteomes" id="UP000216173">
    <property type="component" value="Unassembled WGS sequence"/>
</dbReference>
<keyword evidence="2" id="KW-0012">Acyltransferase</keyword>
<dbReference type="PANTHER" id="PTHR43800">
    <property type="entry name" value="PEPTIDYL-LYSINE N-ACETYLTRANSFERASE YJAB"/>
    <property type="match status" value="1"/>
</dbReference>
<accession>A0A271VMG4</accession>
<evidence type="ECO:0000256" key="1">
    <source>
        <dbReference type="ARBA" id="ARBA00022679"/>
    </source>
</evidence>
<dbReference type="Gene3D" id="3.40.630.30">
    <property type="match status" value="1"/>
</dbReference>
<organism evidence="4 5">
    <name type="scientific">Vibrio metoecus</name>
    <dbReference type="NCBI Taxonomy" id="1481663"/>
    <lineage>
        <taxon>Bacteria</taxon>
        <taxon>Pseudomonadati</taxon>
        <taxon>Pseudomonadota</taxon>
        <taxon>Gammaproteobacteria</taxon>
        <taxon>Vibrionales</taxon>
        <taxon>Vibrionaceae</taxon>
        <taxon>Vibrio</taxon>
    </lineage>
</organism>
<dbReference type="AlphaFoldDB" id="A0A271VMG4"/>
<dbReference type="CDD" id="cd04301">
    <property type="entry name" value="NAT_SF"/>
    <property type="match status" value="1"/>
</dbReference>
<dbReference type="PANTHER" id="PTHR43800:SF1">
    <property type="entry name" value="PEPTIDYL-LYSINE N-ACETYLTRANSFERASE YJAB"/>
    <property type="match status" value="1"/>
</dbReference>
<dbReference type="EMBL" id="NMSH01000048">
    <property type="protein sequence ID" value="PAR19353.1"/>
    <property type="molecule type" value="Genomic_DNA"/>
</dbReference>
<evidence type="ECO:0000259" key="3">
    <source>
        <dbReference type="PROSITE" id="PS51186"/>
    </source>
</evidence>
<protein>
    <submittedName>
        <fullName evidence="4">GNAT family N-acetyltransferase</fullName>
    </submittedName>
</protein>
<evidence type="ECO:0000313" key="5">
    <source>
        <dbReference type="Proteomes" id="UP000216173"/>
    </source>
</evidence>
<keyword evidence="1 4" id="KW-0808">Transferase</keyword>
<dbReference type="Pfam" id="PF13508">
    <property type="entry name" value="Acetyltransf_7"/>
    <property type="match status" value="1"/>
</dbReference>